<dbReference type="VEuPathDB" id="VectorBase:SSCA009621"/>
<dbReference type="EMBL" id="JXLN01010541">
    <property type="protein sequence ID" value="KPM05901.1"/>
    <property type="molecule type" value="Genomic_DNA"/>
</dbReference>
<protein>
    <submittedName>
        <fullName evidence="8">Hepatic leukemia factor-like protein</fullName>
    </submittedName>
</protein>
<dbReference type="PANTHER" id="PTHR11988:SF27">
    <property type="entry name" value="GH27708P"/>
    <property type="match status" value="1"/>
</dbReference>
<dbReference type="OrthoDB" id="6022300at2759"/>
<feature type="region of interest" description="Disordered" evidence="7">
    <location>
        <begin position="224"/>
        <end position="273"/>
    </location>
</feature>
<feature type="region of interest" description="Disordered" evidence="7">
    <location>
        <begin position="299"/>
        <end position="336"/>
    </location>
</feature>
<keyword evidence="3" id="KW-0805">Transcription regulation</keyword>
<dbReference type="GO" id="GO:0005634">
    <property type="term" value="C:nucleus"/>
    <property type="evidence" value="ECO:0007669"/>
    <property type="project" value="UniProtKB-SubCell"/>
</dbReference>
<dbReference type="InterPro" id="IPR040223">
    <property type="entry name" value="PAR_bZIP"/>
</dbReference>
<dbReference type="GO" id="GO:0000978">
    <property type="term" value="F:RNA polymerase II cis-regulatory region sequence-specific DNA binding"/>
    <property type="evidence" value="ECO:0007669"/>
    <property type="project" value="TreeGrafter"/>
</dbReference>
<dbReference type="FunFam" id="1.20.5.170:FF:000025">
    <property type="entry name" value="nuclear factor interleukin-3-regulated protein-like"/>
    <property type="match status" value="1"/>
</dbReference>
<dbReference type="Gene3D" id="1.20.5.170">
    <property type="match status" value="1"/>
</dbReference>
<comment type="similarity">
    <text evidence="2">Belongs to the bZIP family. NFIL3 subfamily.</text>
</comment>
<sequence length="491" mass="55221">MLKKMHPKFFAKQKQSQVDHCFTTPSPSPPEHHISSTGQIYSKNSFESNKDVAALPNQQQKPMILLEKFFREINQLPTNDNRTRNINDTLLQIMKMNYEASNGDLGLLDHQRQNPQLAQLLLQLDPNIEILINSFQKQQQEQKHQEKQSSISPPISPTVSSGRSQSSPKNISPVSYPHKLSNRHLHSPSQSNQLLNEEGLLNTNTFPKSQSVGERSVIDSLINLSRKQSHPDPTQSSRNSSKITEPLKIHNSTKELPSQSSPTHLLRSTSTSVQLDPSAAQSLLGSDQAYQMFRSQILEAKRQTNPRSNRRSSRSSNSLHSDDNSSNSSFNGNSSIDQSIQIENGQNLAIKEDLITSNGLQLVSALQNPITDVNQFINSSSKISAANNSSVRKRGRPLPEDQKDEAYWERRRKNNEAAKRSRDLRRAKEDEIAIRACFLEQENRQLKCELLQMKMELDKLRTLLTQLNHPVGFLTNGTILASTAANTASVK</sequence>
<evidence type="ECO:0000256" key="6">
    <source>
        <dbReference type="ARBA" id="ARBA00023242"/>
    </source>
</evidence>
<comment type="subcellular location">
    <subcellularLocation>
        <location evidence="1">Nucleus</location>
    </subcellularLocation>
</comment>
<dbReference type="Pfam" id="PF07716">
    <property type="entry name" value="bZIP_2"/>
    <property type="match status" value="1"/>
</dbReference>
<evidence type="ECO:0000256" key="2">
    <source>
        <dbReference type="ARBA" id="ARBA00006079"/>
    </source>
</evidence>
<keyword evidence="5" id="KW-0804">Transcription</keyword>
<dbReference type="InterPro" id="IPR046347">
    <property type="entry name" value="bZIP_sf"/>
</dbReference>
<reference evidence="8 9" key="1">
    <citation type="journal article" date="2015" name="Parasit. Vectors">
        <title>Draft genome of the scabies mite.</title>
        <authorList>
            <person name="Rider S.D.Jr."/>
            <person name="Morgan M.S."/>
            <person name="Arlian L.G."/>
        </authorList>
    </citation>
    <scope>NUCLEOTIDE SEQUENCE [LARGE SCALE GENOMIC DNA]</scope>
    <source>
        <strain evidence="8">Arlian Lab</strain>
    </source>
</reference>
<keyword evidence="6" id="KW-0539">Nucleus</keyword>
<dbReference type="Proteomes" id="UP000616769">
    <property type="component" value="Unassembled WGS sequence"/>
</dbReference>
<comment type="caution">
    <text evidence="8">The sequence shown here is derived from an EMBL/GenBank/DDBJ whole genome shotgun (WGS) entry which is preliminary data.</text>
</comment>
<feature type="region of interest" description="Disordered" evidence="7">
    <location>
        <begin position="139"/>
        <end position="191"/>
    </location>
</feature>
<dbReference type="AlphaFoldDB" id="A0A132A4K6"/>
<evidence type="ECO:0000256" key="1">
    <source>
        <dbReference type="ARBA" id="ARBA00004123"/>
    </source>
</evidence>
<feature type="compositionally biased region" description="Low complexity" evidence="7">
    <location>
        <begin position="314"/>
        <end position="335"/>
    </location>
</feature>
<dbReference type="CDD" id="cd14695">
    <property type="entry name" value="bZIP_HLF"/>
    <property type="match status" value="1"/>
</dbReference>
<evidence type="ECO:0000256" key="7">
    <source>
        <dbReference type="SAM" id="MobiDB-lite"/>
    </source>
</evidence>
<dbReference type="GO" id="GO:0000981">
    <property type="term" value="F:DNA-binding transcription factor activity, RNA polymerase II-specific"/>
    <property type="evidence" value="ECO:0007669"/>
    <property type="project" value="TreeGrafter"/>
</dbReference>
<evidence type="ECO:0000256" key="5">
    <source>
        <dbReference type="ARBA" id="ARBA00023163"/>
    </source>
</evidence>
<dbReference type="SMART" id="SM00338">
    <property type="entry name" value="BRLZ"/>
    <property type="match status" value="1"/>
</dbReference>
<evidence type="ECO:0000256" key="4">
    <source>
        <dbReference type="ARBA" id="ARBA00023125"/>
    </source>
</evidence>
<feature type="compositionally biased region" description="Polar residues" evidence="7">
    <location>
        <begin position="254"/>
        <end position="273"/>
    </location>
</feature>
<evidence type="ECO:0000313" key="8">
    <source>
        <dbReference type="EMBL" id="KPM05901.1"/>
    </source>
</evidence>
<feature type="compositionally biased region" description="Basic residues" evidence="7">
    <location>
        <begin position="1"/>
        <end position="11"/>
    </location>
</feature>
<feature type="compositionally biased region" description="Polar residues" evidence="7">
    <location>
        <begin position="162"/>
        <end position="173"/>
    </location>
</feature>
<feature type="compositionally biased region" description="Low complexity" evidence="7">
    <location>
        <begin position="148"/>
        <end position="161"/>
    </location>
</feature>
<gene>
    <name evidence="8" type="ORF">QR98_0043730</name>
</gene>
<dbReference type="SUPFAM" id="SSF57959">
    <property type="entry name" value="Leucine zipper domain"/>
    <property type="match status" value="1"/>
</dbReference>
<keyword evidence="4" id="KW-0238">DNA-binding</keyword>
<organism evidence="8 9">
    <name type="scientific">Sarcoptes scabiei</name>
    <name type="common">Itch mite</name>
    <name type="synonym">Acarus scabiei</name>
    <dbReference type="NCBI Taxonomy" id="52283"/>
    <lineage>
        <taxon>Eukaryota</taxon>
        <taxon>Metazoa</taxon>
        <taxon>Ecdysozoa</taxon>
        <taxon>Arthropoda</taxon>
        <taxon>Chelicerata</taxon>
        <taxon>Arachnida</taxon>
        <taxon>Acari</taxon>
        <taxon>Acariformes</taxon>
        <taxon>Sarcoptiformes</taxon>
        <taxon>Astigmata</taxon>
        <taxon>Psoroptidia</taxon>
        <taxon>Sarcoptoidea</taxon>
        <taxon>Sarcoptidae</taxon>
        <taxon>Sarcoptinae</taxon>
        <taxon>Sarcoptes</taxon>
    </lineage>
</organism>
<feature type="compositionally biased region" description="Polar residues" evidence="7">
    <location>
        <begin position="224"/>
        <end position="243"/>
    </location>
</feature>
<dbReference type="InterPro" id="IPR004827">
    <property type="entry name" value="bZIP"/>
</dbReference>
<evidence type="ECO:0000256" key="3">
    <source>
        <dbReference type="ARBA" id="ARBA00023015"/>
    </source>
</evidence>
<accession>A0A132A4K6</accession>
<proteinExistence type="inferred from homology"/>
<dbReference type="PANTHER" id="PTHR11988">
    <property type="entry name" value="THYROTROPH EMBRYONIC FACTOR RELATED"/>
    <property type="match status" value="1"/>
</dbReference>
<feature type="region of interest" description="Disordered" evidence="7">
    <location>
        <begin position="1"/>
        <end position="37"/>
    </location>
</feature>
<evidence type="ECO:0000313" key="9">
    <source>
        <dbReference type="Proteomes" id="UP000616769"/>
    </source>
</evidence>
<dbReference type="PROSITE" id="PS50217">
    <property type="entry name" value="BZIP"/>
    <property type="match status" value="1"/>
</dbReference>
<name>A0A132A4K6_SARSC</name>